<gene>
    <name evidence="1" type="ORF">CCMSSC00406_0007314</name>
</gene>
<organism evidence="1 2">
    <name type="scientific">Pleurotus cornucopiae</name>
    <name type="common">Cornucopia mushroom</name>
    <dbReference type="NCBI Taxonomy" id="5321"/>
    <lineage>
        <taxon>Eukaryota</taxon>
        <taxon>Fungi</taxon>
        <taxon>Dikarya</taxon>
        <taxon>Basidiomycota</taxon>
        <taxon>Agaricomycotina</taxon>
        <taxon>Agaricomycetes</taxon>
        <taxon>Agaricomycetidae</taxon>
        <taxon>Agaricales</taxon>
        <taxon>Pleurotineae</taxon>
        <taxon>Pleurotaceae</taxon>
        <taxon>Pleurotus</taxon>
    </lineage>
</organism>
<evidence type="ECO:0000313" key="1">
    <source>
        <dbReference type="EMBL" id="KAG9218315.1"/>
    </source>
</evidence>
<keyword evidence="2" id="KW-1185">Reference proteome</keyword>
<proteinExistence type="predicted"/>
<sequence length="141" mass="15010">METNPGSSAGAQLVGGAVASGPGLPAPETPNPGLHAANFEQDIYLDVQTNALLHGYFILRMTFVHATSLAKCPDTGMRVLGLDFRYQLAIIALFHYILDMVEDQAKLCELNSVGNPMPGHLGDDVDNGYCQSHEPGGVDDI</sequence>
<protein>
    <submittedName>
        <fullName evidence="1">Uncharacterized protein</fullName>
    </submittedName>
</protein>
<dbReference type="Proteomes" id="UP000824881">
    <property type="component" value="Unassembled WGS sequence"/>
</dbReference>
<evidence type="ECO:0000313" key="2">
    <source>
        <dbReference type="Proteomes" id="UP000824881"/>
    </source>
</evidence>
<name>A0ACB7IJQ2_PLECO</name>
<reference evidence="1 2" key="1">
    <citation type="journal article" date="2021" name="Appl. Environ. Microbiol.">
        <title>Genetic linkage and physical mapping for an oyster mushroom Pleurotus cornucopiae and QTL analysis for the trait cap color.</title>
        <authorList>
            <person name="Zhang Y."/>
            <person name="Gao W."/>
            <person name="Sonnenberg A."/>
            <person name="Chen Q."/>
            <person name="Zhang J."/>
            <person name="Huang C."/>
        </authorList>
    </citation>
    <scope>NUCLEOTIDE SEQUENCE [LARGE SCALE GENOMIC DNA]</scope>
    <source>
        <strain evidence="1">CCMSSC00406</strain>
    </source>
</reference>
<dbReference type="EMBL" id="WQMT02000010">
    <property type="protein sequence ID" value="KAG9218315.1"/>
    <property type="molecule type" value="Genomic_DNA"/>
</dbReference>
<comment type="caution">
    <text evidence="1">The sequence shown here is derived from an EMBL/GenBank/DDBJ whole genome shotgun (WGS) entry which is preliminary data.</text>
</comment>
<accession>A0ACB7IJQ2</accession>